<feature type="chain" id="PRO_5045534922" description="serine-type D-Ala-D-Ala carboxypeptidase" evidence="14">
    <location>
        <begin position="26"/>
        <end position="429"/>
    </location>
</feature>
<comment type="caution">
    <text evidence="16">The sequence shown here is derived from an EMBL/GenBank/DDBJ whole genome shotgun (WGS) entry which is preliminary data.</text>
</comment>
<evidence type="ECO:0000256" key="1">
    <source>
        <dbReference type="ARBA" id="ARBA00003217"/>
    </source>
</evidence>
<keyword evidence="8 16" id="KW-0378">Hydrolase</keyword>
<dbReference type="RefSeq" id="WP_213536694.1">
    <property type="nucleotide sequence ID" value="NZ_BOVQ01000009.1"/>
</dbReference>
<sequence length="429" mass="46091">MKKLLIPIISFLTVLSVMVALPVHADNFSVAAKSAIAVDASSGKILYVQNATDASTPIASVTKLLTAYLVYKSVDDGKITWNTKVPISNYAYELTQNADASNIPLAQGETFTVKELMNALLIPSANSAAVALSEKIGGSEPKFVDMMQAQLKQWGVTDAKLVNASGLPNDDLDGHIYPGSAATATNTMSAEDVAIVSYHLLKDYPQVLDITKQTSLPFDQGGESSGTLTNTNQMLKGFSTSRSGVDGLKTGSTGFQIDCFAGTTTQNGFRIITVVLDATNPAADNSTPFTLTNQLMNYVYGSWTTDTIANKNKTFKNFKKFSITDGKSKSVPLVAAKNITPVVPLASNGTPDTKHISINFSQKKTAAIEAPIKKSQPLVNVYVKVKDKLGYLPQSTTSKFSLIAKTSIQKSIPPVVWWNHFVKFVNNDL</sequence>
<reference evidence="17" key="1">
    <citation type="journal article" date="2019" name="Int. J. Syst. Evol. Microbiol.">
        <title>The Global Catalogue of Microorganisms (GCM) 10K type strain sequencing project: providing services to taxonomists for standard genome sequencing and annotation.</title>
        <authorList>
            <consortium name="The Broad Institute Genomics Platform"/>
            <consortium name="The Broad Institute Genome Sequencing Center for Infectious Disease"/>
            <person name="Wu L."/>
            <person name="Ma J."/>
        </authorList>
    </citation>
    <scope>NUCLEOTIDE SEQUENCE [LARGE SCALE GENOMIC DNA]</scope>
    <source>
        <strain evidence="17">CCUG 63287</strain>
    </source>
</reference>
<dbReference type="PANTHER" id="PTHR21581">
    <property type="entry name" value="D-ALANYL-D-ALANINE CARBOXYPEPTIDASE"/>
    <property type="match status" value="1"/>
</dbReference>
<dbReference type="SUPFAM" id="SSF69189">
    <property type="entry name" value="Penicillin-binding protein associated domain"/>
    <property type="match status" value="1"/>
</dbReference>
<accession>A0ABV9JES4</accession>
<evidence type="ECO:0000256" key="7">
    <source>
        <dbReference type="ARBA" id="ARBA00022729"/>
    </source>
</evidence>
<comment type="catalytic activity">
    <reaction evidence="12">
        <text>Preferential cleavage: (Ac)2-L-Lys-D-Ala-|-D-Ala. Also transpeptidation of peptidyl-alanyl moieties that are N-acyl substituents of D-alanine.</text>
        <dbReference type="EC" id="3.4.16.4"/>
    </reaction>
</comment>
<keyword evidence="9" id="KW-0133">Cell shape</keyword>
<comment type="similarity">
    <text evidence="3 13">Belongs to the peptidase S11 family.</text>
</comment>
<evidence type="ECO:0000256" key="6">
    <source>
        <dbReference type="ARBA" id="ARBA00022670"/>
    </source>
</evidence>
<evidence type="ECO:0000313" key="16">
    <source>
        <dbReference type="EMBL" id="MFC4652962.1"/>
    </source>
</evidence>
<name>A0ABV9JES4_9LACT</name>
<dbReference type="SUPFAM" id="SSF56601">
    <property type="entry name" value="beta-lactamase/transpeptidase-like"/>
    <property type="match status" value="1"/>
</dbReference>
<protein>
    <recommendedName>
        <fullName evidence="4">serine-type D-Ala-D-Ala carboxypeptidase</fullName>
        <ecNumber evidence="4">3.4.16.4</ecNumber>
    </recommendedName>
</protein>
<comment type="pathway">
    <text evidence="2">Cell wall biogenesis; peptidoglycan biosynthesis.</text>
</comment>
<dbReference type="PANTHER" id="PTHR21581:SF11">
    <property type="entry name" value="D-ALANYL-D-ALANINE CARBOXYPEPTIDASE DACA"/>
    <property type="match status" value="1"/>
</dbReference>
<evidence type="ECO:0000256" key="13">
    <source>
        <dbReference type="RuleBase" id="RU004016"/>
    </source>
</evidence>
<dbReference type="GO" id="GO:0016787">
    <property type="term" value="F:hydrolase activity"/>
    <property type="evidence" value="ECO:0007669"/>
    <property type="project" value="UniProtKB-KW"/>
</dbReference>
<dbReference type="PRINTS" id="PR00725">
    <property type="entry name" value="DADACBPTASE1"/>
</dbReference>
<dbReference type="Proteomes" id="UP001595987">
    <property type="component" value="Unassembled WGS sequence"/>
</dbReference>
<dbReference type="InterPro" id="IPR012907">
    <property type="entry name" value="Peptidase_S11_C"/>
</dbReference>
<evidence type="ECO:0000256" key="11">
    <source>
        <dbReference type="ARBA" id="ARBA00023316"/>
    </source>
</evidence>
<dbReference type="InterPro" id="IPR001967">
    <property type="entry name" value="Peptidase_S11_N"/>
</dbReference>
<evidence type="ECO:0000313" key="17">
    <source>
        <dbReference type="Proteomes" id="UP001595987"/>
    </source>
</evidence>
<evidence type="ECO:0000256" key="9">
    <source>
        <dbReference type="ARBA" id="ARBA00022960"/>
    </source>
</evidence>
<feature type="signal peptide" evidence="14">
    <location>
        <begin position="1"/>
        <end position="25"/>
    </location>
</feature>
<evidence type="ECO:0000256" key="5">
    <source>
        <dbReference type="ARBA" id="ARBA00022645"/>
    </source>
</evidence>
<dbReference type="InterPro" id="IPR018044">
    <property type="entry name" value="Peptidase_S11"/>
</dbReference>
<dbReference type="Gene3D" id="3.40.710.10">
    <property type="entry name" value="DD-peptidase/beta-lactamase superfamily"/>
    <property type="match status" value="1"/>
</dbReference>
<keyword evidence="10" id="KW-0573">Peptidoglycan synthesis</keyword>
<evidence type="ECO:0000256" key="3">
    <source>
        <dbReference type="ARBA" id="ARBA00007164"/>
    </source>
</evidence>
<feature type="domain" description="Peptidase S11 D-Ala-D-Ala carboxypeptidase A C-terminal" evidence="15">
    <location>
        <begin position="303"/>
        <end position="410"/>
    </location>
</feature>
<keyword evidence="5" id="KW-0121">Carboxypeptidase</keyword>
<dbReference type="EC" id="3.4.16.4" evidence="4"/>
<dbReference type="Pfam" id="PF00768">
    <property type="entry name" value="Peptidase_S11"/>
    <property type="match status" value="1"/>
</dbReference>
<dbReference type="InterPro" id="IPR015956">
    <property type="entry name" value="Peniciliin-bd_prot_C_sf"/>
</dbReference>
<evidence type="ECO:0000256" key="8">
    <source>
        <dbReference type="ARBA" id="ARBA00022801"/>
    </source>
</evidence>
<dbReference type="InterPro" id="IPR012338">
    <property type="entry name" value="Beta-lactam/transpept-like"/>
</dbReference>
<dbReference type="EMBL" id="JBHSGD010000007">
    <property type="protein sequence ID" value="MFC4652962.1"/>
    <property type="molecule type" value="Genomic_DNA"/>
</dbReference>
<evidence type="ECO:0000256" key="4">
    <source>
        <dbReference type="ARBA" id="ARBA00012448"/>
    </source>
</evidence>
<organism evidence="16 17">
    <name type="scientific">Lactococcus nasutitermitis</name>
    <dbReference type="NCBI Taxonomy" id="1652957"/>
    <lineage>
        <taxon>Bacteria</taxon>
        <taxon>Bacillati</taxon>
        <taxon>Bacillota</taxon>
        <taxon>Bacilli</taxon>
        <taxon>Lactobacillales</taxon>
        <taxon>Streptococcaceae</taxon>
        <taxon>Lactococcus</taxon>
    </lineage>
</organism>
<proteinExistence type="inferred from homology"/>
<comment type="function">
    <text evidence="1">Removes C-terminal D-alanyl residues from sugar-peptide cell wall precursors.</text>
</comment>
<keyword evidence="6" id="KW-0645">Protease</keyword>
<dbReference type="InterPro" id="IPR037167">
    <property type="entry name" value="Peptidase_S11_C_sf"/>
</dbReference>
<keyword evidence="17" id="KW-1185">Reference proteome</keyword>
<evidence type="ECO:0000259" key="15">
    <source>
        <dbReference type="SMART" id="SM00936"/>
    </source>
</evidence>
<dbReference type="Gene3D" id="2.60.410.10">
    <property type="entry name" value="D-Ala-D-Ala carboxypeptidase, C-terminal domain"/>
    <property type="match status" value="1"/>
</dbReference>
<evidence type="ECO:0000256" key="14">
    <source>
        <dbReference type="SAM" id="SignalP"/>
    </source>
</evidence>
<keyword evidence="11" id="KW-0961">Cell wall biogenesis/degradation</keyword>
<gene>
    <name evidence="16" type="ORF">ACFO26_08580</name>
</gene>
<evidence type="ECO:0000256" key="2">
    <source>
        <dbReference type="ARBA" id="ARBA00004752"/>
    </source>
</evidence>
<dbReference type="SMART" id="SM00936">
    <property type="entry name" value="PBP5_C"/>
    <property type="match status" value="1"/>
</dbReference>
<keyword evidence="7 14" id="KW-0732">Signal</keyword>
<evidence type="ECO:0000256" key="10">
    <source>
        <dbReference type="ARBA" id="ARBA00022984"/>
    </source>
</evidence>
<dbReference type="Pfam" id="PF07943">
    <property type="entry name" value="PBP5_C"/>
    <property type="match status" value="1"/>
</dbReference>
<evidence type="ECO:0000256" key="12">
    <source>
        <dbReference type="ARBA" id="ARBA00034000"/>
    </source>
</evidence>